<evidence type="ECO:0000313" key="2">
    <source>
        <dbReference type="Proteomes" id="UP000551616"/>
    </source>
</evidence>
<keyword evidence="2" id="KW-1185">Reference proteome</keyword>
<evidence type="ECO:0000313" key="1">
    <source>
        <dbReference type="EMBL" id="MBA2114489.1"/>
    </source>
</evidence>
<organism evidence="1 2">
    <name type="scientific">Bremerella alba</name>
    <dbReference type="NCBI Taxonomy" id="980252"/>
    <lineage>
        <taxon>Bacteria</taxon>
        <taxon>Pseudomonadati</taxon>
        <taxon>Planctomycetota</taxon>
        <taxon>Planctomycetia</taxon>
        <taxon>Pirellulales</taxon>
        <taxon>Pirellulaceae</taxon>
        <taxon>Bremerella</taxon>
    </lineage>
</organism>
<protein>
    <submittedName>
        <fullName evidence="1">Uncharacterized protein</fullName>
    </submittedName>
</protein>
<dbReference type="Proteomes" id="UP000551616">
    <property type="component" value="Unassembled WGS sequence"/>
</dbReference>
<dbReference type="AlphaFoldDB" id="A0A7V8V4D1"/>
<gene>
    <name evidence="1" type="ORF">HOV93_16550</name>
</gene>
<sequence>MSGKAGFFLFAFLATEVTENTEEDLWIQYNGWLEWPQGTSGECLREEQSGTIQSSTTPVHEPLVGFADPEINLWAHQ</sequence>
<reference evidence="1 2" key="1">
    <citation type="submission" date="2020-05" db="EMBL/GenBank/DDBJ databases">
        <title>Bremerella alba sp. nov., a novel planctomycete isolated from the surface of the macroalga Fucus spiralis.</title>
        <authorList>
            <person name="Godinho O."/>
            <person name="Botelho R."/>
            <person name="Albuquerque L."/>
            <person name="Wiegand S."/>
            <person name="Da Costa M.S."/>
            <person name="Lobo-Da-Cunha A."/>
            <person name="Jogler C."/>
            <person name="Lage O.M."/>
        </authorList>
    </citation>
    <scope>NUCLEOTIDE SEQUENCE [LARGE SCALE GENOMIC DNA]</scope>
    <source>
        <strain evidence="1 2">FF15</strain>
    </source>
</reference>
<accession>A0A7V8V4D1</accession>
<comment type="caution">
    <text evidence="1">The sequence shown here is derived from an EMBL/GenBank/DDBJ whole genome shotgun (WGS) entry which is preliminary data.</text>
</comment>
<proteinExistence type="predicted"/>
<name>A0A7V8V4D1_9BACT</name>
<dbReference type="EMBL" id="JABRWO010000004">
    <property type="protein sequence ID" value="MBA2114489.1"/>
    <property type="molecule type" value="Genomic_DNA"/>
</dbReference>